<sequence length="204" mass="23460">MDFLTGKPLSDTISDTLFKAEKELIIISPYIQISSYLRENIFKRHLNNPKLHIIIGFKSYKDDNIFGFRGSGLEYFLNFPNLTLVYIPQLNAKYYANERQSIITSMSLSSYPIVNSIDLGVFINKKSNLIVKDSLYETSKNTIMDMIDSGYTVFVKRPNYGSNFLGFGKKYIGDTVYLNLLDDVIANRNIELIRYSLLTSEILR</sequence>
<evidence type="ECO:0000313" key="2">
    <source>
        <dbReference type="Proteomes" id="UP000217250"/>
    </source>
</evidence>
<gene>
    <name evidence="1" type="ORF">CGC50_00810</name>
</gene>
<reference evidence="2" key="1">
    <citation type="submission" date="2017-06" db="EMBL/GenBank/DDBJ databases">
        <title>Capnocytophaga spp. assemblies.</title>
        <authorList>
            <person name="Gulvik C.A."/>
        </authorList>
    </citation>
    <scope>NUCLEOTIDE SEQUENCE [LARGE SCALE GENOMIC DNA]</scope>
    <source>
        <strain evidence="2">H1496</strain>
    </source>
</reference>
<dbReference type="Proteomes" id="UP000217250">
    <property type="component" value="Chromosome"/>
</dbReference>
<organism evidence="1 2">
    <name type="scientific">Capnocytophaga gingivalis</name>
    <dbReference type="NCBI Taxonomy" id="1017"/>
    <lineage>
        <taxon>Bacteria</taxon>
        <taxon>Pseudomonadati</taxon>
        <taxon>Bacteroidota</taxon>
        <taxon>Flavobacteriia</taxon>
        <taxon>Flavobacteriales</taxon>
        <taxon>Flavobacteriaceae</taxon>
        <taxon>Capnocytophaga</taxon>
    </lineage>
</organism>
<dbReference type="EMBL" id="CP022386">
    <property type="protein sequence ID" value="ATA85819.1"/>
    <property type="molecule type" value="Genomic_DNA"/>
</dbReference>
<dbReference type="OrthoDB" id="5500241at2"/>
<protein>
    <recommendedName>
        <fullName evidence="3">Phospholipase D-like domain-containing protein</fullName>
    </recommendedName>
</protein>
<evidence type="ECO:0008006" key="3">
    <source>
        <dbReference type="Google" id="ProtNLM"/>
    </source>
</evidence>
<proteinExistence type="predicted"/>
<name>A0A250FKZ3_9FLAO</name>
<dbReference type="RefSeq" id="WP_095909304.1">
    <property type="nucleotide sequence ID" value="NZ_CP022386.1"/>
</dbReference>
<evidence type="ECO:0000313" key="1">
    <source>
        <dbReference type="EMBL" id="ATA85819.1"/>
    </source>
</evidence>
<dbReference type="GeneID" id="84807106"/>
<dbReference type="AlphaFoldDB" id="A0A250FKZ3"/>
<dbReference type="KEGG" id="cgh:CGC50_00810"/>
<accession>A0A250FKZ3</accession>